<evidence type="ECO:0000313" key="4">
    <source>
        <dbReference type="Proteomes" id="UP000283090"/>
    </source>
</evidence>
<keyword evidence="2" id="KW-0472">Membrane</keyword>
<keyword evidence="2" id="KW-1133">Transmembrane helix</keyword>
<feature type="transmembrane region" description="Helical" evidence="2">
    <location>
        <begin position="6"/>
        <end position="30"/>
    </location>
</feature>
<dbReference type="GeneID" id="93583375"/>
<name>A0A437AG43_ARTFL</name>
<accession>A0A437AG43</accession>
<feature type="compositionally biased region" description="Polar residues" evidence="1">
    <location>
        <begin position="100"/>
        <end position="111"/>
    </location>
</feature>
<protein>
    <submittedName>
        <fullName evidence="3">Uncharacterized protein</fullName>
    </submittedName>
</protein>
<proteinExistence type="predicted"/>
<dbReference type="VEuPathDB" id="FungiDB:DFL_001064"/>
<evidence type="ECO:0000256" key="1">
    <source>
        <dbReference type="SAM" id="MobiDB-lite"/>
    </source>
</evidence>
<keyword evidence="2" id="KW-0812">Transmembrane</keyword>
<keyword evidence="4" id="KW-1185">Reference proteome</keyword>
<evidence type="ECO:0000256" key="2">
    <source>
        <dbReference type="SAM" id="Phobius"/>
    </source>
</evidence>
<comment type="caution">
    <text evidence="3">The sequence shown here is derived from an EMBL/GenBank/DDBJ whole genome shotgun (WGS) entry which is preliminary data.</text>
</comment>
<gene>
    <name evidence="3" type="ORF">DFL_001064</name>
</gene>
<feature type="compositionally biased region" description="Low complexity" evidence="1">
    <location>
        <begin position="68"/>
        <end position="84"/>
    </location>
</feature>
<dbReference type="OrthoDB" id="5361511at2759"/>
<sequence length="197" mass="20478">MGLSVGAICGIIIAILFTICFCIGVLVWTLQGSRDGQKSKVMVTMSGTTIRDKDGGVSVLGAAWIHAGPGAPPSSRGRASASPSDAFDDTPPLDIDRNVSPRNSVKRSSCMSAKKLEIPEALTEEDSEYDDLSGEKGGTESPSGESGAVTPKIHTQDVDASPASSPGFGKSFDIHDLLRNVKGIPTDPDKKAAIHAV</sequence>
<reference evidence="3 4" key="1">
    <citation type="submission" date="2019-01" db="EMBL/GenBank/DDBJ databases">
        <title>Intercellular communication is required for trap formation in the nematode-trapping fungus Duddingtonia flagrans.</title>
        <authorList>
            <person name="Youssar L."/>
            <person name="Wernet V."/>
            <person name="Hensel N."/>
            <person name="Hildebrandt H.-G."/>
            <person name="Fischer R."/>
        </authorList>
    </citation>
    <scope>NUCLEOTIDE SEQUENCE [LARGE SCALE GENOMIC DNA]</scope>
    <source>
        <strain evidence="3 4">CBS H-5679</strain>
    </source>
</reference>
<dbReference type="EMBL" id="SAEB01000001">
    <property type="protein sequence ID" value="RVD90086.1"/>
    <property type="molecule type" value="Genomic_DNA"/>
</dbReference>
<dbReference type="RefSeq" id="XP_067495630.1">
    <property type="nucleotide sequence ID" value="XM_067629628.1"/>
</dbReference>
<feature type="region of interest" description="Disordered" evidence="1">
    <location>
        <begin position="68"/>
        <end position="172"/>
    </location>
</feature>
<evidence type="ECO:0000313" key="3">
    <source>
        <dbReference type="EMBL" id="RVD90086.1"/>
    </source>
</evidence>
<organism evidence="3 4">
    <name type="scientific">Arthrobotrys flagrans</name>
    <name type="common">Nematode-trapping fungus</name>
    <name type="synonym">Trichothecium flagrans</name>
    <dbReference type="NCBI Taxonomy" id="97331"/>
    <lineage>
        <taxon>Eukaryota</taxon>
        <taxon>Fungi</taxon>
        <taxon>Dikarya</taxon>
        <taxon>Ascomycota</taxon>
        <taxon>Pezizomycotina</taxon>
        <taxon>Orbiliomycetes</taxon>
        <taxon>Orbiliales</taxon>
        <taxon>Orbiliaceae</taxon>
        <taxon>Arthrobotrys</taxon>
    </lineage>
</organism>
<feature type="compositionally biased region" description="Acidic residues" evidence="1">
    <location>
        <begin position="122"/>
        <end position="132"/>
    </location>
</feature>
<dbReference type="AlphaFoldDB" id="A0A437AG43"/>
<dbReference type="Proteomes" id="UP000283090">
    <property type="component" value="Unassembled WGS sequence"/>
</dbReference>